<proteinExistence type="predicted"/>
<evidence type="ECO:0000313" key="2">
    <source>
        <dbReference type="EMBL" id="QDT57075.1"/>
    </source>
</evidence>
<gene>
    <name evidence="2" type="ORF">Pan44_51400</name>
</gene>
<organism evidence="2 3">
    <name type="scientific">Caulifigura coniformis</name>
    <dbReference type="NCBI Taxonomy" id="2527983"/>
    <lineage>
        <taxon>Bacteria</taxon>
        <taxon>Pseudomonadati</taxon>
        <taxon>Planctomycetota</taxon>
        <taxon>Planctomycetia</taxon>
        <taxon>Planctomycetales</taxon>
        <taxon>Planctomycetaceae</taxon>
        <taxon>Caulifigura</taxon>
    </lineage>
</organism>
<dbReference type="AlphaFoldDB" id="A0A517SLS8"/>
<dbReference type="EMBL" id="CP036271">
    <property type="protein sequence ID" value="QDT57075.1"/>
    <property type="molecule type" value="Genomic_DNA"/>
</dbReference>
<dbReference type="Proteomes" id="UP000315700">
    <property type="component" value="Chromosome"/>
</dbReference>
<accession>A0A517SLS8</accession>
<protein>
    <submittedName>
        <fullName evidence="2">Uncharacterized protein</fullName>
    </submittedName>
</protein>
<dbReference type="InParanoid" id="A0A517SLS8"/>
<keyword evidence="3" id="KW-1185">Reference proteome</keyword>
<evidence type="ECO:0000313" key="3">
    <source>
        <dbReference type="Proteomes" id="UP000315700"/>
    </source>
</evidence>
<dbReference type="KEGG" id="ccos:Pan44_51400"/>
<feature type="region of interest" description="Disordered" evidence="1">
    <location>
        <begin position="72"/>
        <end position="107"/>
    </location>
</feature>
<reference evidence="2 3" key="1">
    <citation type="submission" date="2019-02" db="EMBL/GenBank/DDBJ databases">
        <title>Deep-cultivation of Planctomycetes and their phenomic and genomic characterization uncovers novel biology.</title>
        <authorList>
            <person name="Wiegand S."/>
            <person name="Jogler M."/>
            <person name="Boedeker C."/>
            <person name="Pinto D."/>
            <person name="Vollmers J."/>
            <person name="Rivas-Marin E."/>
            <person name="Kohn T."/>
            <person name="Peeters S.H."/>
            <person name="Heuer A."/>
            <person name="Rast P."/>
            <person name="Oberbeckmann S."/>
            <person name="Bunk B."/>
            <person name="Jeske O."/>
            <person name="Meyerdierks A."/>
            <person name="Storesund J.E."/>
            <person name="Kallscheuer N."/>
            <person name="Luecker S."/>
            <person name="Lage O.M."/>
            <person name="Pohl T."/>
            <person name="Merkel B.J."/>
            <person name="Hornburger P."/>
            <person name="Mueller R.-W."/>
            <person name="Bruemmer F."/>
            <person name="Labrenz M."/>
            <person name="Spormann A.M."/>
            <person name="Op den Camp H."/>
            <person name="Overmann J."/>
            <person name="Amann R."/>
            <person name="Jetten M.S.M."/>
            <person name="Mascher T."/>
            <person name="Medema M.H."/>
            <person name="Devos D.P."/>
            <person name="Kaster A.-K."/>
            <person name="Ovreas L."/>
            <person name="Rohde M."/>
            <person name="Galperin M.Y."/>
            <person name="Jogler C."/>
        </authorList>
    </citation>
    <scope>NUCLEOTIDE SEQUENCE [LARGE SCALE GENOMIC DNA]</scope>
    <source>
        <strain evidence="2 3">Pan44</strain>
    </source>
</reference>
<name>A0A517SLS8_9PLAN</name>
<evidence type="ECO:0000256" key="1">
    <source>
        <dbReference type="SAM" id="MobiDB-lite"/>
    </source>
</evidence>
<sequence length="107" mass="11650">MKRGPSSLVQRSNCALSPNRVSLQKTAVSRFQGGTTRPIARMPGVFAIGREIRTIGTVVADGDVQTRWHDRARDEITAPGNGPLVIKEEAELPSNEEQVRQAVEGMP</sequence>